<sequence>MPANEENKKILHPSSPNAKRRRNEALKTVVNSRSQPGPHVTSTTTTSRPVTKQRQLLAHPKTLQKGSLTVRSEKLKKETSKELPALNSKSIPQSSNITKTKCKY</sequence>
<protein>
    <submittedName>
        <fullName evidence="2">Uncharacterized protein</fullName>
    </submittedName>
</protein>
<name>J9B0T9_WUCBA</name>
<accession>J9B0T9</accession>
<organism evidence="2 3">
    <name type="scientific">Wuchereria bancrofti</name>
    <dbReference type="NCBI Taxonomy" id="6293"/>
    <lineage>
        <taxon>Eukaryota</taxon>
        <taxon>Metazoa</taxon>
        <taxon>Ecdysozoa</taxon>
        <taxon>Nematoda</taxon>
        <taxon>Chromadorea</taxon>
        <taxon>Rhabditida</taxon>
        <taxon>Spirurina</taxon>
        <taxon>Spiruromorpha</taxon>
        <taxon>Filarioidea</taxon>
        <taxon>Onchocercidae</taxon>
        <taxon>Wuchereria</taxon>
    </lineage>
</organism>
<comment type="caution">
    <text evidence="2">The sequence shown here is derived from an EMBL/GenBank/DDBJ whole genome shotgun (WGS) entry which is preliminary data.</text>
</comment>
<feature type="region of interest" description="Disordered" evidence="1">
    <location>
        <begin position="1"/>
        <end position="104"/>
    </location>
</feature>
<proteinExistence type="predicted"/>
<gene>
    <name evidence="2" type="ORF">WUBG_08586</name>
</gene>
<dbReference type="EMBL" id="ADBV01004451">
    <property type="protein sequence ID" value="EJW80505.1"/>
    <property type="molecule type" value="Genomic_DNA"/>
</dbReference>
<evidence type="ECO:0000256" key="1">
    <source>
        <dbReference type="SAM" id="MobiDB-lite"/>
    </source>
</evidence>
<feature type="compositionally biased region" description="Polar residues" evidence="1">
    <location>
        <begin position="87"/>
        <end position="104"/>
    </location>
</feature>
<feature type="compositionally biased region" description="Basic and acidic residues" evidence="1">
    <location>
        <begin position="71"/>
        <end position="81"/>
    </location>
</feature>
<evidence type="ECO:0000313" key="2">
    <source>
        <dbReference type="EMBL" id="EJW80505.1"/>
    </source>
</evidence>
<evidence type="ECO:0000313" key="3">
    <source>
        <dbReference type="Proteomes" id="UP000004810"/>
    </source>
</evidence>
<dbReference type="Proteomes" id="UP000004810">
    <property type="component" value="Unassembled WGS sequence"/>
</dbReference>
<reference evidence="3" key="1">
    <citation type="submission" date="2012-08" db="EMBL/GenBank/DDBJ databases">
        <title>The Genome Sequence of Wuchereria bancrofti.</title>
        <authorList>
            <person name="Nutman T.B."/>
            <person name="Fink D.L."/>
            <person name="Russ C."/>
            <person name="Young S."/>
            <person name="Zeng Q."/>
            <person name="Koehrsen M."/>
            <person name="Alvarado L."/>
            <person name="Berlin A."/>
            <person name="Chapman S.B."/>
            <person name="Chen Z."/>
            <person name="Freedman E."/>
            <person name="Gellesch M."/>
            <person name="Goldberg J."/>
            <person name="Griggs A."/>
            <person name="Gujja S."/>
            <person name="Heilman E.R."/>
            <person name="Heiman D."/>
            <person name="Hepburn T."/>
            <person name="Howarth C."/>
            <person name="Jen D."/>
            <person name="Larson L."/>
            <person name="Lewis B."/>
            <person name="Mehta T."/>
            <person name="Park D."/>
            <person name="Pearson M."/>
            <person name="Roberts A."/>
            <person name="Saif S."/>
            <person name="Shea T."/>
            <person name="Shenoy N."/>
            <person name="Sisk P."/>
            <person name="Stolte C."/>
            <person name="Sykes S."/>
            <person name="Walk T."/>
            <person name="White J."/>
            <person name="Yandava C."/>
            <person name="Haas B."/>
            <person name="Henn M.R."/>
            <person name="Nusbaum C."/>
            <person name="Birren B."/>
        </authorList>
    </citation>
    <scope>NUCLEOTIDE SEQUENCE [LARGE SCALE GENOMIC DNA]</scope>
    <source>
        <strain evidence="3">NA</strain>
    </source>
</reference>
<dbReference type="AlphaFoldDB" id="J9B0T9"/>